<dbReference type="InterPro" id="IPR043502">
    <property type="entry name" value="DNA/RNA_pol_sf"/>
</dbReference>
<dbReference type="InterPro" id="IPR001098">
    <property type="entry name" value="DNA-dir_DNA_pol_A_palm_dom"/>
</dbReference>
<sequence>MIDQAWKLLLFMKDFTGRGADCFYWFDDGQLLETDAQDVVRFSGAVVCHDFWMIRDALFDATKTLPNTVIDLDEFRISTSGDPEDRLAREKHDVTAVLEQYGADQEVCSVYRRMFNKGLPFEAGVAAKAAEALEKMYLALLERAKLTDEAERFFTVEVPVYRLLQFAMANGIIVDSQRLSEMRAEAEHDYFTCLKNYSAKHDMPLETPNRSALEEKLRADGFELDDVSIEYLLEYVPHQRDFGSDTITLQAADTARRVLGSLTLSTTIMRPVLDVFGSRTSRIHLRSPSLQNISKKYRGIITSREGAELSYVDFDQYEVGIMAALSKDCELMKLYAAGDMYDLFATAHLGLPGNRNAAKQLFLSYAYGMSKKALIDAAVSLGVDRSRAKSAFGLFVQYEAWKRLVWADFQANDRVATLLGNHYLRDRRGPLTAKEQRSAVSQVVQGTASLIFKKALIDVGELDDVTIVLPMHDALLFEYRSAETPSKVVTAFENAMTTTLGGEVKGKASVGAFAIG</sequence>
<dbReference type="EMBL" id="CP047293">
    <property type="protein sequence ID" value="QUS37350.1"/>
    <property type="molecule type" value="Genomic_DNA"/>
</dbReference>
<evidence type="ECO:0000259" key="6">
    <source>
        <dbReference type="SMART" id="SM00482"/>
    </source>
</evidence>
<dbReference type="SUPFAM" id="SSF56672">
    <property type="entry name" value="DNA/RNA polymerases"/>
    <property type="match status" value="1"/>
</dbReference>
<dbReference type="KEGG" id="fap:GR316_13280"/>
<dbReference type="Pfam" id="PF00476">
    <property type="entry name" value="DNA_pol_A"/>
    <property type="match status" value="1"/>
</dbReference>
<comment type="subunit">
    <text evidence="1">Single-chain monomer with multiple functions.</text>
</comment>
<evidence type="ECO:0000313" key="8">
    <source>
        <dbReference type="Proteomes" id="UP000679284"/>
    </source>
</evidence>
<dbReference type="PANTHER" id="PTHR10133:SF27">
    <property type="entry name" value="DNA POLYMERASE NU"/>
    <property type="match status" value="1"/>
</dbReference>
<dbReference type="GO" id="GO:0003677">
    <property type="term" value="F:DNA binding"/>
    <property type="evidence" value="ECO:0007669"/>
    <property type="project" value="InterPro"/>
</dbReference>
<accession>A0A8J8MVA8</accession>
<dbReference type="Gene3D" id="1.10.150.20">
    <property type="entry name" value="5' to 3' exonuclease, C-terminal subdomain"/>
    <property type="match status" value="1"/>
</dbReference>
<dbReference type="GO" id="GO:0006261">
    <property type="term" value="P:DNA-templated DNA replication"/>
    <property type="evidence" value="ECO:0007669"/>
    <property type="project" value="InterPro"/>
</dbReference>
<evidence type="ECO:0000313" key="7">
    <source>
        <dbReference type="EMBL" id="QUS37350.1"/>
    </source>
</evidence>
<feature type="domain" description="DNA-directed DNA polymerase family A palm" evidence="6">
    <location>
        <begin position="294"/>
        <end position="483"/>
    </location>
</feature>
<keyword evidence="4" id="KW-0378">Hydrolase</keyword>
<reference evidence="7" key="1">
    <citation type="submission" date="2020-01" db="EMBL/GenBank/DDBJ databases">
        <authorList>
            <person name="Yang Y."/>
            <person name="Kwon Y.M."/>
        </authorList>
    </citation>
    <scope>NUCLEOTIDE SEQUENCE</scope>
    <source>
        <strain evidence="7">PG104</strain>
        <plasmid evidence="7">unnamed4</plasmid>
    </source>
</reference>
<dbReference type="InterPro" id="IPR002298">
    <property type="entry name" value="DNA_polymerase_A"/>
</dbReference>
<keyword evidence="8" id="KW-1185">Reference proteome</keyword>
<keyword evidence="3" id="KW-0235">DNA replication</keyword>
<dbReference type="Gene3D" id="3.30.70.370">
    <property type="match status" value="1"/>
</dbReference>
<dbReference type="Proteomes" id="UP000679284">
    <property type="component" value="Plasmid unnamed4"/>
</dbReference>
<comment type="catalytic activity">
    <reaction evidence="5">
        <text>DNA(n) + a 2'-deoxyribonucleoside 5'-triphosphate = DNA(n+1) + diphosphate</text>
        <dbReference type="Rhea" id="RHEA:22508"/>
        <dbReference type="Rhea" id="RHEA-COMP:17339"/>
        <dbReference type="Rhea" id="RHEA-COMP:17340"/>
        <dbReference type="ChEBI" id="CHEBI:33019"/>
        <dbReference type="ChEBI" id="CHEBI:61560"/>
        <dbReference type="ChEBI" id="CHEBI:173112"/>
        <dbReference type="EC" id="2.7.7.7"/>
    </reaction>
</comment>
<dbReference type="GO" id="GO:0004527">
    <property type="term" value="F:exonuclease activity"/>
    <property type="evidence" value="ECO:0007669"/>
    <property type="project" value="UniProtKB-KW"/>
</dbReference>
<dbReference type="EC" id="2.7.7.7" evidence="2"/>
<dbReference type="PANTHER" id="PTHR10133">
    <property type="entry name" value="DNA POLYMERASE I"/>
    <property type="match status" value="1"/>
</dbReference>
<dbReference type="GO" id="GO:0006302">
    <property type="term" value="P:double-strand break repair"/>
    <property type="evidence" value="ECO:0007669"/>
    <property type="project" value="TreeGrafter"/>
</dbReference>
<protein>
    <recommendedName>
        <fullName evidence="2">DNA-directed DNA polymerase</fullName>
        <ecNumber evidence="2">2.7.7.7</ecNumber>
    </recommendedName>
</protein>
<evidence type="ECO:0000256" key="3">
    <source>
        <dbReference type="ARBA" id="ARBA00022705"/>
    </source>
</evidence>
<organism evidence="7 8">
    <name type="scientific">Falsirhodobacter algicola</name>
    <dbReference type="NCBI Taxonomy" id="2692330"/>
    <lineage>
        <taxon>Bacteria</taxon>
        <taxon>Pseudomonadati</taxon>
        <taxon>Pseudomonadota</taxon>
        <taxon>Alphaproteobacteria</taxon>
        <taxon>Rhodobacterales</taxon>
        <taxon>Paracoccaceae</taxon>
        <taxon>Falsirhodobacter</taxon>
    </lineage>
</organism>
<keyword evidence="4" id="KW-0269">Exonuclease</keyword>
<evidence type="ECO:0000256" key="2">
    <source>
        <dbReference type="ARBA" id="ARBA00012417"/>
    </source>
</evidence>
<evidence type="ECO:0000256" key="5">
    <source>
        <dbReference type="ARBA" id="ARBA00049244"/>
    </source>
</evidence>
<keyword evidence="4" id="KW-0540">Nuclease</keyword>
<dbReference type="RefSeq" id="WP_211785596.1">
    <property type="nucleotide sequence ID" value="NZ_CP047293.1"/>
</dbReference>
<evidence type="ECO:0000256" key="1">
    <source>
        <dbReference type="ARBA" id="ARBA00011541"/>
    </source>
</evidence>
<geneLocation type="plasmid" evidence="7 8">
    <name>unnamed4</name>
</geneLocation>
<gene>
    <name evidence="7" type="ORF">GR316_13280</name>
</gene>
<dbReference type="GO" id="GO:0003887">
    <property type="term" value="F:DNA-directed DNA polymerase activity"/>
    <property type="evidence" value="ECO:0007669"/>
    <property type="project" value="UniProtKB-EC"/>
</dbReference>
<dbReference type="SMART" id="SM00482">
    <property type="entry name" value="POLAc"/>
    <property type="match status" value="1"/>
</dbReference>
<name>A0A8J8MVA8_9RHOB</name>
<keyword evidence="7" id="KW-0614">Plasmid</keyword>
<evidence type="ECO:0000256" key="4">
    <source>
        <dbReference type="ARBA" id="ARBA00022839"/>
    </source>
</evidence>
<dbReference type="AlphaFoldDB" id="A0A8J8MVA8"/>
<proteinExistence type="predicted"/>